<dbReference type="Proteomes" id="UP000515163">
    <property type="component" value="Unplaced"/>
</dbReference>
<gene>
    <name evidence="3" type="primary">LOC116298499</name>
</gene>
<dbReference type="GeneID" id="116298499"/>
<protein>
    <submittedName>
        <fullName evidence="3">Sushi, von Willebrand factor type A, EGF and pentraxin domain-containing protein 1-like</fullName>
    </submittedName>
</protein>
<dbReference type="OrthoDB" id="10272067at2759"/>
<sequence length="91" mass="10170">MKPFTGVWILLILYFTIQTNGQDPCAISTSQPNTNLQCIKFSSNKFCFVSCKSGFKFSRPATDSYVCNYSTGTWYEGTGSNQATWPDCVPE</sequence>
<accession>A0A6P8I4P1</accession>
<keyword evidence="2" id="KW-1185">Reference proteome</keyword>
<reference evidence="3" key="1">
    <citation type="submission" date="2025-08" db="UniProtKB">
        <authorList>
            <consortium name="RefSeq"/>
        </authorList>
    </citation>
    <scope>IDENTIFICATION</scope>
    <source>
        <tissue evidence="3">Tentacle</tissue>
    </source>
</reference>
<evidence type="ECO:0000256" key="1">
    <source>
        <dbReference type="SAM" id="SignalP"/>
    </source>
</evidence>
<feature type="chain" id="PRO_5027953857" evidence="1">
    <location>
        <begin position="22"/>
        <end position="91"/>
    </location>
</feature>
<evidence type="ECO:0000313" key="2">
    <source>
        <dbReference type="Proteomes" id="UP000515163"/>
    </source>
</evidence>
<dbReference type="InParanoid" id="A0A6P8I4P1"/>
<dbReference type="AlphaFoldDB" id="A0A6P8I4P1"/>
<proteinExistence type="predicted"/>
<keyword evidence="1" id="KW-0732">Signal</keyword>
<dbReference type="RefSeq" id="XP_031562858.1">
    <property type="nucleotide sequence ID" value="XM_031706998.1"/>
</dbReference>
<feature type="signal peptide" evidence="1">
    <location>
        <begin position="1"/>
        <end position="21"/>
    </location>
</feature>
<organism evidence="2 3">
    <name type="scientific">Actinia tenebrosa</name>
    <name type="common">Australian red waratah sea anemone</name>
    <dbReference type="NCBI Taxonomy" id="6105"/>
    <lineage>
        <taxon>Eukaryota</taxon>
        <taxon>Metazoa</taxon>
        <taxon>Cnidaria</taxon>
        <taxon>Anthozoa</taxon>
        <taxon>Hexacorallia</taxon>
        <taxon>Actiniaria</taxon>
        <taxon>Actiniidae</taxon>
        <taxon>Actinia</taxon>
    </lineage>
</organism>
<evidence type="ECO:0000313" key="3">
    <source>
        <dbReference type="RefSeq" id="XP_031562858.1"/>
    </source>
</evidence>
<name>A0A6P8I4P1_ACTTE</name>
<dbReference type="KEGG" id="aten:116298499"/>